<keyword evidence="4" id="KW-1185">Reference proteome</keyword>
<evidence type="ECO:0000256" key="1">
    <source>
        <dbReference type="SAM" id="Phobius"/>
    </source>
</evidence>
<gene>
    <name evidence="3" type="ORF">WMQ36_10720</name>
</gene>
<keyword evidence="1" id="KW-0472">Membrane</keyword>
<dbReference type="Pfam" id="PF14317">
    <property type="entry name" value="YcxB"/>
    <property type="match status" value="1"/>
</dbReference>
<feature type="transmembrane region" description="Helical" evidence="1">
    <location>
        <begin position="44"/>
        <end position="68"/>
    </location>
</feature>
<comment type="caution">
    <text evidence="3">The sequence shown here is derived from an EMBL/GenBank/DDBJ whole genome shotgun (WGS) entry which is preliminary data.</text>
</comment>
<name>A0ABV1D4Y3_9FIRM</name>
<sequence>MSAEGMLDRNHPACYTIDMKMTQESLYHMVSVEKQLNPSAPLRVWTTFGFLLCLCFICFLAALIMCVIKVSMGEYRIRGSLMAASVFLSLTFFIRTLGPRFIRSGLFNSDRSNRMQLDTAWRRFLIKNGEPRTVTYEFYRNYFSTSSGRGTLEYSQISRICETNQCLVLYTRDHGGYLLDKKQIGAACLSGLRTLLTERSGKTVKWVQVREFTPEKNN</sequence>
<proteinExistence type="predicted"/>
<dbReference type="InterPro" id="IPR025588">
    <property type="entry name" value="YcxB-like_C"/>
</dbReference>
<feature type="transmembrane region" description="Helical" evidence="1">
    <location>
        <begin position="80"/>
        <end position="98"/>
    </location>
</feature>
<accession>A0ABV1D4Y3</accession>
<reference evidence="3 4" key="1">
    <citation type="submission" date="2024-03" db="EMBL/GenBank/DDBJ databases">
        <title>Human intestinal bacterial collection.</title>
        <authorList>
            <person name="Pauvert C."/>
            <person name="Hitch T.C.A."/>
            <person name="Clavel T."/>
        </authorList>
    </citation>
    <scope>NUCLEOTIDE SEQUENCE [LARGE SCALE GENOMIC DNA]</scope>
    <source>
        <strain evidence="3 4">CLA-SR-H021</strain>
    </source>
</reference>
<dbReference type="Proteomes" id="UP001454086">
    <property type="component" value="Unassembled WGS sequence"/>
</dbReference>
<evidence type="ECO:0000313" key="3">
    <source>
        <dbReference type="EMBL" id="MEQ2425447.1"/>
    </source>
</evidence>
<dbReference type="RefSeq" id="WP_008725902.1">
    <property type="nucleotide sequence ID" value="NZ_JBBMFM010000032.1"/>
</dbReference>
<evidence type="ECO:0000259" key="2">
    <source>
        <dbReference type="Pfam" id="PF14317"/>
    </source>
</evidence>
<protein>
    <submittedName>
        <fullName evidence="3">YcxB family protein</fullName>
    </submittedName>
</protein>
<evidence type="ECO:0000313" key="4">
    <source>
        <dbReference type="Proteomes" id="UP001454086"/>
    </source>
</evidence>
<feature type="domain" description="YcxB-like C-terminal" evidence="2">
    <location>
        <begin position="144"/>
        <end position="196"/>
    </location>
</feature>
<keyword evidence="1" id="KW-1133">Transmembrane helix</keyword>
<organism evidence="3 4">
    <name type="scientific">Enterocloster hominis</name>
    <name type="common">ex Hitch et al. 2024</name>
    <dbReference type="NCBI Taxonomy" id="1917870"/>
    <lineage>
        <taxon>Bacteria</taxon>
        <taxon>Bacillati</taxon>
        <taxon>Bacillota</taxon>
        <taxon>Clostridia</taxon>
        <taxon>Lachnospirales</taxon>
        <taxon>Lachnospiraceae</taxon>
        <taxon>Enterocloster</taxon>
    </lineage>
</organism>
<dbReference type="EMBL" id="JBBMFM010000032">
    <property type="protein sequence ID" value="MEQ2425447.1"/>
    <property type="molecule type" value="Genomic_DNA"/>
</dbReference>
<keyword evidence="1" id="KW-0812">Transmembrane</keyword>